<comment type="caution">
    <text evidence="3">The sequence shown here is derived from an EMBL/GenBank/DDBJ whole genome shotgun (WGS) entry which is preliminary data.</text>
</comment>
<dbReference type="PANTHER" id="PTHR34220">
    <property type="entry name" value="SENSOR HISTIDINE KINASE YPDA"/>
    <property type="match status" value="1"/>
</dbReference>
<dbReference type="GO" id="GO:0016020">
    <property type="term" value="C:membrane"/>
    <property type="evidence" value="ECO:0007669"/>
    <property type="project" value="InterPro"/>
</dbReference>
<dbReference type="InterPro" id="IPR010559">
    <property type="entry name" value="Sig_transdc_His_kin_internal"/>
</dbReference>
<dbReference type="Proteomes" id="UP000260644">
    <property type="component" value="Unassembled WGS sequence"/>
</dbReference>
<evidence type="ECO:0000313" key="4">
    <source>
        <dbReference type="Proteomes" id="UP000260644"/>
    </source>
</evidence>
<feature type="transmembrane region" description="Helical" evidence="1">
    <location>
        <begin position="7"/>
        <end position="26"/>
    </location>
</feature>
<dbReference type="AlphaFoldDB" id="A0A3E1Y626"/>
<dbReference type="EMBL" id="QPMM01000011">
    <property type="protein sequence ID" value="RFS20194.1"/>
    <property type="molecule type" value="Genomic_DNA"/>
</dbReference>
<dbReference type="GO" id="GO:0000155">
    <property type="term" value="F:phosphorelay sensor kinase activity"/>
    <property type="evidence" value="ECO:0007669"/>
    <property type="project" value="InterPro"/>
</dbReference>
<organism evidence="3 4">
    <name type="scientific">Chitinophaga silvatica</name>
    <dbReference type="NCBI Taxonomy" id="2282649"/>
    <lineage>
        <taxon>Bacteria</taxon>
        <taxon>Pseudomonadati</taxon>
        <taxon>Bacteroidota</taxon>
        <taxon>Chitinophagia</taxon>
        <taxon>Chitinophagales</taxon>
        <taxon>Chitinophagaceae</taxon>
        <taxon>Chitinophaga</taxon>
    </lineage>
</organism>
<feature type="domain" description="Signal transduction histidine kinase internal region" evidence="2">
    <location>
        <begin position="153"/>
        <end position="231"/>
    </location>
</feature>
<feature type="transmembrane region" description="Helical" evidence="1">
    <location>
        <begin position="76"/>
        <end position="97"/>
    </location>
</feature>
<keyword evidence="1" id="KW-0472">Membrane</keyword>
<proteinExistence type="predicted"/>
<evidence type="ECO:0000313" key="3">
    <source>
        <dbReference type="EMBL" id="RFS20194.1"/>
    </source>
</evidence>
<feature type="transmembrane region" description="Helical" evidence="1">
    <location>
        <begin position="32"/>
        <end position="55"/>
    </location>
</feature>
<feature type="transmembrane region" description="Helical" evidence="1">
    <location>
        <begin position="109"/>
        <end position="132"/>
    </location>
</feature>
<evidence type="ECO:0000256" key="1">
    <source>
        <dbReference type="SAM" id="Phobius"/>
    </source>
</evidence>
<accession>A0A3E1Y626</accession>
<dbReference type="PANTHER" id="PTHR34220:SF7">
    <property type="entry name" value="SENSOR HISTIDINE KINASE YPDA"/>
    <property type="match status" value="1"/>
</dbReference>
<keyword evidence="4" id="KW-1185">Reference proteome</keyword>
<evidence type="ECO:0000259" key="2">
    <source>
        <dbReference type="Pfam" id="PF06580"/>
    </source>
</evidence>
<keyword evidence="1" id="KW-0812">Transmembrane</keyword>
<dbReference type="Pfam" id="PF06580">
    <property type="entry name" value="His_kinase"/>
    <property type="match status" value="1"/>
</dbReference>
<protein>
    <recommendedName>
        <fullName evidence="2">Signal transduction histidine kinase internal region domain-containing protein</fullName>
    </recommendedName>
</protein>
<dbReference type="InterPro" id="IPR050640">
    <property type="entry name" value="Bact_2-comp_sensor_kinase"/>
</dbReference>
<keyword evidence="1" id="KW-1133">Transmembrane helix</keyword>
<name>A0A3E1Y626_9BACT</name>
<sequence length="344" mass="40880">MYENKIRVIAPLFLFFFQFTFFYAMLVHDWTSAFHCLAVSFFHSLTCSEGARLLVFSIRRYYPGNRNMTRRLPLMLLYGLPLMFVIAGLNHFFAIAIEFYYKVKWEDYFFVDGITILCSLLVVGLYEGLYYISQWKNLFIESERLKKSNLDSQYKFLKDQIKPHFLFNSLNTLSSLISTNPEKAEEFVEEMAAVYRYLLKKNRKELTTFKEERIFLESYLLMLRTRFEDSLRVNIAVSESKEEYLLPPFVLQILIENAVKHNIVSKDKPLTINIYTDIEDNLHIENTLQRKQNPEPSDKTGLQNLLSRYQLINHENRLMIREEDGLFKVVIPLIHINKYENIVE</sequence>
<gene>
    <name evidence="3" type="ORF">DVR12_20990</name>
</gene>
<reference evidence="3 4" key="1">
    <citation type="submission" date="2018-07" db="EMBL/GenBank/DDBJ databases">
        <title>Chitinophaga K2CV101002-2 sp. nov., isolated from a monsoon evergreen broad-leaved forest soil.</title>
        <authorList>
            <person name="Lv Y."/>
        </authorList>
    </citation>
    <scope>NUCLEOTIDE SEQUENCE [LARGE SCALE GENOMIC DNA]</scope>
    <source>
        <strain evidence="3 4">GDMCC 1.1288</strain>
    </source>
</reference>